<feature type="compositionally biased region" description="Low complexity" evidence="1">
    <location>
        <begin position="1"/>
        <end position="10"/>
    </location>
</feature>
<dbReference type="EMBL" id="KN832975">
    <property type="protein sequence ID" value="KIM89058.1"/>
    <property type="molecule type" value="Genomic_DNA"/>
</dbReference>
<dbReference type="InParanoid" id="A0A0C3BRE7"/>
<gene>
    <name evidence="2" type="ORF">PILCRDRAFT_2358</name>
</gene>
<dbReference type="HOGENOM" id="CLU_1518447_0_0_1"/>
<reference evidence="2 3" key="1">
    <citation type="submission" date="2014-04" db="EMBL/GenBank/DDBJ databases">
        <authorList>
            <consortium name="DOE Joint Genome Institute"/>
            <person name="Kuo A."/>
            <person name="Tarkka M."/>
            <person name="Buscot F."/>
            <person name="Kohler A."/>
            <person name="Nagy L.G."/>
            <person name="Floudas D."/>
            <person name="Copeland A."/>
            <person name="Barry K.W."/>
            <person name="Cichocki N."/>
            <person name="Veneault-Fourrey C."/>
            <person name="LaButti K."/>
            <person name="Lindquist E.A."/>
            <person name="Lipzen A."/>
            <person name="Lundell T."/>
            <person name="Morin E."/>
            <person name="Murat C."/>
            <person name="Sun H."/>
            <person name="Tunlid A."/>
            <person name="Henrissat B."/>
            <person name="Grigoriev I.V."/>
            <person name="Hibbett D.S."/>
            <person name="Martin F."/>
            <person name="Nordberg H.P."/>
            <person name="Cantor M.N."/>
            <person name="Hua S.X."/>
        </authorList>
    </citation>
    <scope>NUCLEOTIDE SEQUENCE [LARGE SCALE GENOMIC DNA]</scope>
    <source>
        <strain evidence="2 3">F 1598</strain>
    </source>
</reference>
<name>A0A0C3BRE7_PILCF</name>
<dbReference type="OrthoDB" id="3270501at2759"/>
<keyword evidence="3" id="KW-1185">Reference proteome</keyword>
<evidence type="ECO:0000256" key="1">
    <source>
        <dbReference type="SAM" id="MobiDB-lite"/>
    </source>
</evidence>
<evidence type="ECO:0000313" key="2">
    <source>
        <dbReference type="EMBL" id="KIM89058.1"/>
    </source>
</evidence>
<protein>
    <submittedName>
        <fullName evidence="2">Uncharacterized protein</fullName>
    </submittedName>
</protein>
<dbReference type="Proteomes" id="UP000054166">
    <property type="component" value="Unassembled WGS sequence"/>
</dbReference>
<feature type="compositionally biased region" description="Acidic residues" evidence="1">
    <location>
        <begin position="11"/>
        <end position="23"/>
    </location>
</feature>
<accession>A0A0C3BRE7</accession>
<dbReference type="AlphaFoldDB" id="A0A0C3BRE7"/>
<reference evidence="3" key="2">
    <citation type="submission" date="2015-01" db="EMBL/GenBank/DDBJ databases">
        <title>Evolutionary Origins and Diversification of the Mycorrhizal Mutualists.</title>
        <authorList>
            <consortium name="DOE Joint Genome Institute"/>
            <consortium name="Mycorrhizal Genomics Consortium"/>
            <person name="Kohler A."/>
            <person name="Kuo A."/>
            <person name="Nagy L.G."/>
            <person name="Floudas D."/>
            <person name="Copeland A."/>
            <person name="Barry K.W."/>
            <person name="Cichocki N."/>
            <person name="Veneault-Fourrey C."/>
            <person name="LaButti K."/>
            <person name="Lindquist E.A."/>
            <person name="Lipzen A."/>
            <person name="Lundell T."/>
            <person name="Morin E."/>
            <person name="Murat C."/>
            <person name="Riley R."/>
            <person name="Ohm R."/>
            <person name="Sun H."/>
            <person name="Tunlid A."/>
            <person name="Henrissat B."/>
            <person name="Grigoriev I.V."/>
            <person name="Hibbett D.S."/>
            <person name="Martin F."/>
        </authorList>
    </citation>
    <scope>NUCLEOTIDE SEQUENCE [LARGE SCALE GENOMIC DNA]</scope>
    <source>
        <strain evidence="3">F 1598</strain>
    </source>
</reference>
<feature type="region of interest" description="Disordered" evidence="1">
    <location>
        <begin position="1"/>
        <end position="50"/>
    </location>
</feature>
<sequence length="177" mass="19920">MSVDETTNSSDESETSEDEEDTTEGAPRPRTSRNNSAVQKRQLELVDEDETDCPPVRQLTIGLTPIQSVFDFSRTHWVEMYSRFSIRSFDKELELYEMLDLDADGDEDVDVNVDEDTVVNFTPNRDGAPPPLRKRTKSTAAAAQLNSISPHNPIASFNLLEFLDLIGDFISLNSLVY</sequence>
<organism evidence="2 3">
    <name type="scientific">Piloderma croceum (strain F 1598)</name>
    <dbReference type="NCBI Taxonomy" id="765440"/>
    <lineage>
        <taxon>Eukaryota</taxon>
        <taxon>Fungi</taxon>
        <taxon>Dikarya</taxon>
        <taxon>Basidiomycota</taxon>
        <taxon>Agaricomycotina</taxon>
        <taxon>Agaricomycetes</taxon>
        <taxon>Agaricomycetidae</taxon>
        <taxon>Atheliales</taxon>
        <taxon>Atheliaceae</taxon>
        <taxon>Piloderma</taxon>
    </lineage>
</organism>
<proteinExistence type="predicted"/>
<evidence type="ECO:0000313" key="3">
    <source>
        <dbReference type="Proteomes" id="UP000054166"/>
    </source>
</evidence>